<evidence type="ECO:0000313" key="5">
    <source>
        <dbReference type="EMBL" id="BDZ42182.1"/>
    </source>
</evidence>
<dbReference type="InterPro" id="IPR010982">
    <property type="entry name" value="Lambda_DNA-bd_dom_sf"/>
</dbReference>
<dbReference type="PROSITE" id="PS50932">
    <property type="entry name" value="HTH_LACI_2"/>
    <property type="match status" value="1"/>
</dbReference>
<sequence>MAWSGARPTGRKKGPGASMADVAALAKVSSQTVSRVSNGHPSVREETRERVLKAMETLGYAPNEAARALRYGKFGTIGLIAHRLARTGESRTVEGVVEAARTLGLTVTLVDVLAPTSDDMTAAVAQLTHQSIDGLIIIRSELSATENIALPPRLPVVVSDSRLIGSRPAVGTDQSQGARLLVEHLLALGHRTVHHLAGPLDSGPAQERSDTWAQVLREAGRDVPEIGVGDWTAHSGYVWATSLDIGGVSAVFCANDEMAAGVVRGLHERGCRVPQDVSVVGFDDVALAGYLWPPLTTVRQDFQKIGSELVRLLAEQMDTGRHLSDVHVTVPVELLVRESSAPPPATA</sequence>
<dbReference type="Gene3D" id="1.10.260.40">
    <property type="entry name" value="lambda repressor-like DNA-binding domains"/>
    <property type="match status" value="1"/>
</dbReference>
<reference evidence="6" key="1">
    <citation type="journal article" date="2019" name="Int. J. Syst. Evol. Microbiol.">
        <title>The Global Catalogue of Microorganisms (GCM) 10K type strain sequencing project: providing services to taxonomists for standard genome sequencing and annotation.</title>
        <authorList>
            <consortium name="The Broad Institute Genomics Platform"/>
            <consortium name="The Broad Institute Genome Sequencing Center for Infectious Disease"/>
            <person name="Wu L."/>
            <person name="Ma J."/>
        </authorList>
    </citation>
    <scope>NUCLEOTIDE SEQUENCE [LARGE SCALE GENOMIC DNA]</scope>
    <source>
        <strain evidence="6">NBRC 108565</strain>
    </source>
</reference>
<keyword evidence="6" id="KW-1185">Reference proteome</keyword>
<keyword evidence="1" id="KW-0805">Transcription regulation</keyword>
<dbReference type="Pfam" id="PF00356">
    <property type="entry name" value="LacI"/>
    <property type="match status" value="1"/>
</dbReference>
<dbReference type="PANTHER" id="PTHR30146:SF153">
    <property type="entry name" value="LACTOSE OPERON REPRESSOR"/>
    <property type="match status" value="1"/>
</dbReference>
<dbReference type="InterPro" id="IPR028082">
    <property type="entry name" value="Peripla_BP_I"/>
</dbReference>
<dbReference type="InterPro" id="IPR000843">
    <property type="entry name" value="HTH_LacI"/>
</dbReference>
<evidence type="ECO:0000256" key="1">
    <source>
        <dbReference type="ARBA" id="ARBA00023015"/>
    </source>
</evidence>
<feature type="domain" description="HTH lacI-type" evidence="4">
    <location>
        <begin position="17"/>
        <end position="71"/>
    </location>
</feature>
<evidence type="ECO:0000313" key="6">
    <source>
        <dbReference type="Proteomes" id="UP001321475"/>
    </source>
</evidence>
<dbReference type="InterPro" id="IPR046335">
    <property type="entry name" value="LacI/GalR-like_sensor"/>
</dbReference>
<evidence type="ECO:0000256" key="2">
    <source>
        <dbReference type="ARBA" id="ARBA00023125"/>
    </source>
</evidence>
<dbReference type="CDD" id="cd01574">
    <property type="entry name" value="PBP1_LacI"/>
    <property type="match status" value="1"/>
</dbReference>
<name>A0ABM8G2C2_9CELL</name>
<dbReference type="SMART" id="SM00354">
    <property type="entry name" value="HTH_LACI"/>
    <property type="match status" value="1"/>
</dbReference>
<dbReference type="Proteomes" id="UP001321475">
    <property type="component" value="Chromosome"/>
</dbReference>
<dbReference type="CDD" id="cd01392">
    <property type="entry name" value="HTH_LacI"/>
    <property type="match status" value="1"/>
</dbReference>
<proteinExistence type="predicted"/>
<keyword evidence="3" id="KW-0804">Transcription</keyword>
<gene>
    <name evidence="5" type="ORF">GCM10025865_14810</name>
</gene>
<protein>
    <submittedName>
        <fullName evidence="5">LacI family transcriptional regulator</fullName>
    </submittedName>
</protein>
<dbReference type="Pfam" id="PF13377">
    <property type="entry name" value="Peripla_BP_3"/>
    <property type="match status" value="1"/>
</dbReference>
<dbReference type="EMBL" id="AP027729">
    <property type="protein sequence ID" value="BDZ42182.1"/>
    <property type="molecule type" value="Genomic_DNA"/>
</dbReference>
<dbReference type="SUPFAM" id="SSF47413">
    <property type="entry name" value="lambda repressor-like DNA-binding domains"/>
    <property type="match status" value="1"/>
</dbReference>
<organism evidence="5 6">
    <name type="scientific">Paraoerskovia sediminicola</name>
    <dbReference type="NCBI Taxonomy" id="1138587"/>
    <lineage>
        <taxon>Bacteria</taxon>
        <taxon>Bacillati</taxon>
        <taxon>Actinomycetota</taxon>
        <taxon>Actinomycetes</taxon>
        <taxon>Micrococcales</taxon>
        <taxon>Cellulomonadaceae</taxon>
        <taxon>Paraoerskovia</taxon>
    </lineage>
</organism>
<evidence type="ECO:0000259" key="4">
    <source>
        <dbReference type="PROSITE" id="PS50932"/>
    </source>
</evidence>
<evidence type="ECO:0000256" key="3">
    <source>
        <dbReference type="ARBA" id="ARBA00023163"/>
    </source>
</evidence>
<keyword evidence="2" id="KW-0238">DNA-binding</keyword>
<dbReference type="SUPFAM" id="SSF53822">
    <property type="entry name" value="Periplasmic binding protein-like I"/>
    <property type="match status" value="1"/>
</dbReference>
<dbReference type="Gene3D" id="3.40.50.2300">
    <property type="match status" value="2"/>
</dbReference>
<dbReference type="PANTHER" id="PTHR30146">
    <property type="entry name" value="LACI-RELATED TRANSCRIPTIONAL REPRESSOR"/>
    <property type="match status" value="1"/>
</dbReference>
<accession>A0ABM8G2C2</accession>